<reference evidence="1 2" key="1">
    <citation type="submission" date="2020-10" db="EMBL/GenBank/DDBJ databases">
        <title>Plant Genome Project.</title>
        <authorList>
            <person name="Zhang R.-G."/>
        </authorList>
    </citation>
    <scope>NUCLEOTIDE SEQUENCE [LARGE SCALE GENOMIC DNA]</scope>
    <source>
        <strain evidence="1">FAFU-HL-1</strain>
        <tissue evidence="1">Leaf</tissue>
    </source>
</reference>
<sequence length="72" mass="8139">MSTQKNKVHELNGCFKNISSKQMTSNSNMGLCFQSNSQGTSRTPSEPIILHQQILLFMQQNVARAFHMIQVV</sequence>
<dbReference type="EMBL" id="JADGMS010000016">
    <property type="protein sequence ID" value="KAF9665441.1"/>
    <property type="molecule type" value="Genomic_DNA"/>
</dbReference>
<comment type="caution">
    <text evidence="1">The sequence shown here is derived from an EMBL/GenBank/DDBJ whole genome shotgun (WGS) entry which is preliminary data.</text>
</comment>
<name>A0A835J9T5_9ROSI</name>
<proteinExistence type="predicted"/>
<dbReference type="AlphaFoldDB" id="A0A835J9T5"/>
<dbReference type="Proteomes" id="UP000657918">
    <property type="component" value="Chromosome 16"/>
</dbReference>
<gene>
    <name evidence="1" type="ORF">SADUNF_Sadunf16G0122900</name>
</gene>
<evidence type="ECO:0000313" key="1">
    <source>
        <dbReference type="EMBL" id="KAF9665441.1"/>
    </source>
</evidence>
<organism evidence="1 2">
    <name type="scientific">Salix dunnii</name>
    <dbReference type="NCBI Taxonomy" id="1413687"/>
    <lineage>
        <taxon>Eukaryota</taxon>
        <taxon>Viridiplantae</taxon>
        <taxon>Streptophyta</taxon>
        <taxon>Embryophyta</taxon>
        <taxon>Tracheophyta</taxon>
        <taxon>Spermatophyta</taxon>
        <taxon>Magnoliopsida</taxon>
        <taxon>eudicotyledons</taxon>
        <taxon>Gunneridae</taxon>
        <taxon>Pentapetalae</taxon>
        <taxon>rosids</taxon>
        <taxon>fabids</taxon>
        <taxon>Malpighiales</taxon>
        <taxon>Salicaceae</taxon>
        <taxon>Saliceae</taxon>
        <taxon>Salix</taxon>
    </lineage>
</organism>
<keyword evidence="2" id="KW-1185">Reference proteome</keyword>
<accession>A0A835J9T5</accession>
<protein>
    <submittedName>
        <fullName evidence="1">Uncharacterized protein</fullName>
    </submittedName>
</protein>
<evidence type="ECO:0000313" key="2">
    <source>
        <dbReference type="Proteomes" id="UP000657918"/>
    </source>
</evidence>